<dbReference type="InterPro" id="IPR015424">
    <property type="entry name" value="PyrdxlP-dep_Trfase"/>
</dbReference>
<dbReference type="EC" id="4.4.1.13" evidence="2"/>
<dbReference type="InterPro" id="IPR051798">
    <property type="entry name" value="Class-II_PLP-Dep_Aminotrans"/>
</dbReference>
<dbReference type="Pfam" id="PF00155">
    <property type="entry name" value="Aminotran_1_2"/>
    <property type="match status" value="1"/>
</dbReference>
<evidence type="ECO:0000256" key="3">
    <source>
        <dbReference type="ARBA" id="ARBA00022898"/>
    </source>
</evidence>
<evidence type="ECO:0000313" key="7">
    <source>
        <dbReference type="EMBL" id="MFD2659009.1"/>
    </source>
</evidence>
<comment type="cofactor">
    <cofactor evidence="1">
        <name>pyridoxal 5'-phosphate</name>
        <dbReference type="ChEBI" id="CHEBI:597326"/>
    </cofactor>
</comment>
<organism evidence="7 8">
    <name type="scientific">Paenibacillus thailandensis</name>
    <dbReference type="NCBI Taxonomy" id="393250"/>
    <lineage>
        <taxon>Bacteria</taxon>
        <taxon>Bacillati</taxon>
        <taxon>Bacillota</taxon>
        <taxon>Bacilli</taxon>
        <taxon>Bacillales</taxon>
        <taxon>Paenibacillaceae</taxon>
        <taxon>Paenibacillus</taxon>
    </lineage>
</organism>
<dbReference type="InterPro" id="IPR015421">
    <property type="entry name" value="PyrdxlP-dep_Trfase_major"/>
</dbReference>
<dbReference type="Gene3D" id="3.90.1150.10">
    <property type="entry name" value="Aspartate Aminotransferase, domain 1"/>
    <property type="match status" value="1"/>
</dbReference>
<evidence type="ECO:0000256" key="5">
    <source>
        <dbReference type="ARBA" id="ARBA00037974"/>
    </source>
</evidence>
<keyword evidence="3" id="KW-0663">Pyridoxal phosphate</keyword>
<dbReference type="NCBIfam" id="TIGR04350">
    <property type="entry name" value="C_S_lyase_PatB"/>
    <property type="match status" value="1"/>
</dbReference>
<dbReference type="Proteomes" id="UP001597493">
    <property type="component" value="Unassembled WGS sequence"/>
</dbReference>
<dbReference type="SUPFAM" id="SSF53383">
    <property type="entry name" value="PLP-dependent transferases"/>
    <property type="match status" value="1"/>
</dbReference>
<dbReference type="InterPro" id="IPR015422">
    <property type="entry name" value="PyrdxlP-dep_Trfase_small"/>
</dbReference>
<dbReference type="PANTHER" id="PTHR43525">
    <property type="entry name" value="PROTEIN MALY"/>
    <property type="match status" value="1"/>
</dbReference>
<evidence type="ECO:0000256" key="4">
    <source>
        <dbReference type="ARBA" id="ARBA00023239"/>
    </source>
</evidence>
<dbReference type="GO" id="GO:0047804">
    <property type="term" value="F:cysteine-S-conjugate beta-lyase activity"/>
    <property type="evidence" value="ECO:0007669"/>
    <property type="project" value="UniProtKB-EC"/>
</dbReference>
<evidence type="ECO:0000313" key="8">
    <source>
        <dbReference type="Proteomes" id="UP001597493"/>
    </source>
</evidence>
<keyword evidence="4 7" id="KW-0456">Lyase</keyword>
<keyword evidence="8" id="KW-1185">Reference proteome</keyword>
<dbReference type="InterPro" id="IPR027619">
    <property type="entry name" value="C-S_lyase_PatB-like"/>
</dbReference>
<dbReference type="InterPro" id="IPR004839">
    <property type="entry name" value="Aminotransferase_I/II_large"/>
</dbReference>
<comment type="similarity">
    <text evidence="5">Belongs to the class-II pyridoxal-phosphate-dependent aminotransferase family. MalY/PatB cystathionine beta-lyase subfamily.</text>
</comment>
<name>A0ABW5QRQ8_9BACL</name>
<feature type="domain" description="Aminotransferase class I/classII large" evidence="6">
    <location>
        <begin position="39"/>
        <end position="386"/>
    </location>
</feature>
<accession>A0ABW5QRQ8</accession>
<reference evidence="8" key="1">
    <citation type="journal article" date="2019" name="Int. J. Syst. Evol. Microbiol.">
        <title>The Global Catalogue of Microorganisms (GCM) 10K type strain sequencing project: providing services to taxonomists for standard genome sequencing and annotation.</title>
        <authorList>
            <consortium name="The Broad Institute Genomics Platform"/>
            <consortium name="The Broad Institute Genome Sequencing Center for Infectious Disease"/>
            <person name="Wu L."/>
            <person name="Ma J."/>
        </authorList>
    </citation>
    <scope>NUCLEOTIDE SEQUENCE [LARGE SCALE GENOMIC DNA]</scope>
    <source>
        <strain evidence="8">TISTR 1827</strain>
    </source>
</reference>
<dbReference type="RefSeq" id="WP_379269124.1">
    <property type="nucleotide sequence ID" value="NZ_JBHUGT010000031.1"/>
</dbReference>
<dbReference type="EMBL" id="JBHUMY010000001">
    <property type="protein sequence ID" value="MFD2659009.1"/>
    <property type="molecule type" value="Genomic_DNA"/>
</dbReference>
<dbReference type="Gene3D" id="3.40.640.10">
    <property type="entry name" value="Type I PLP-dependent aspartate aminotransferase-like (Major domain)"/>
    <property type="match status" value="1"/>
</dbReference>
<sequence>MKYDFNLAVNRMGTRSIKWEPAFLEKLDAADTLPLWVADMDFVSPNCVVDALRERVGHRVFGYPFADGDYYDAVTGWLSKRHGWAVKPEWISVTPGIVPALSFIVRALTEPGDGVIIQEPVYAPFRQTVEGHGRTLLNNRLVQTDGYYRMDFDDLERKASLPEAKLLIMCSPHNPIGRVWTEEELRRVGDICLKHGVIVVADEIHHDLVLPGHRHTTYAALGAEYAEQAIICTAPSKTFNIAGLQNSNIIIPNPEMKKKFDKELNLFHVGGSNVLGLTAAAAAYSPEGEEWLEQLLVYLDANADFIGQFLAGRLPGVKYRKPEATYLAWLDFSALIPNGKQLERTVKKEAKVLLNPGYGFGEGGDGFMRLNFGCPRSVLEEALERIARTFKP</sequence>
<evidence type="ECO:0000256" key="2">
    <source>
        <dbReference type="ARBA" id="ARBA00012224"/>
    </source>
</evidence>
<comment type="caution">
    <text evidence="7">The sequence shown here is derived from an EMBL/GenBank/DDBJ whole genome shotgun (WGS) entry which is preliminary data.</text>
</comment>
<dbReference type="CDD" id="cd00609">
    <property type="entry name" value="AAT_like"/>
    <property type="match status" value="1"/>
</dbReference>
<evidence type="ECO:0000259" key="6">
    <source>
        <dbReference type="Pfam" id="PF00155"/>
    </source>
</evidence>
<protein>
    <recommendedName>
        <fullName evidence="2">cysteine-S-conjugate beta-lyase</fullName>
        <ecNumber evidence="2">4.4.1.13</ecNumber>
    </recommendedName>
</protein>
<proteinExistence type="inferred from homology"/>
<dbReference type="PANTHER" id="PTHR43525:SF1">
    <property type="entry name" value="PROTEIN MALY"/>
    <property type="match status" value="1"/>
</dbReference>
<evidence type="ECO:0000256" key="1">
    <source>
        <dbReference type="ARBA" id="ARBA00001933"/>
    </source>
</evidence>
<gene>
    <name evidence="7" type="ORF">ACFSW5_01875</name>
</gene>